<dbReference type="EMBL" id="CP159218">
    <property type="protein sequence ID" value="XCG62222.1"/>
    <property type="molecule type" value="Genomic_DNA"/>
</dbReference>
<dbReference type="SUPFAM" id="SSF56300">
    <property type="entry name" value="Metallo-dependent phosphatases"/>
    <property type="match status" value="1"/>
</dbReference>
<accession>A0AAU8DJ61</accession>
<dbReference type="AlphaFoldDB" id="A0AAU8DJ61"/>
<name>A0AAU8DJ61_9ACTN</name>
<protein>
    <submittedName>
        <fullName evidence="2">Metallophosphoesterase</fullName>
    </submittedName>
</protein>
<dbReference type="Pfam" id="PF00149">
    <property type="entry name" value="Metallophos"/>
    <property type="match status" value="1"/>
</dbReference>
<dbReference type="Gene3D" id="3.60.21.10">
    <property type="match status" value="1"/>
</dbReference>
<dbReference type="GO" id="GO:0016787">
    <property type="term" value="F:hydrolase activity"/>
    <property type="evidence" value="ECO:0007669"/>
    <property type="project" value="InterPro"/>
</dbReference>
<dbReference type="CDD" id="cd00838">
    <property type="entry name" value="MPP_superfamily"/>
    <property type="match status" value="1"/>
</dbReference>
<feature type="domain" description="Calcineurin-like phosphoesterase" evidence="1">
    <location>
        <begin position="1"/>
        <end position="240"/>
    </location>
</feature>
<dbReference type="InterPro" id="IPR029052">
    <property type="entry name" value="Metallo-depent_PP-like"/>
</dbReference>
<sequence>MRVSFVSDIHGNSAALADVAARAEQLIVLGDLLDYIDYRDPGAGIVGAAFGRDPVQQLIDLRTVGDFAGMHVLSVALWETLADPRGTLDAIVDAKYRLVVEALSRASRPPLLILGNVDELDRWTAVADGTIDMVDGQVIELDGVRLGFAAGGASRRAGPPPDPATDDRPWRPFIKPAADFARTVASLGAVDVLCSHVPPDLALMRYDRVPARAEMFGPGLLESIDEHRPRLALSGHVHQPLVQRTRRGRTECVNVGHFARWTTPFEVRW</sequence>
<gene>
    <name evidence="2" type="ORF">ABLG96_13180</name>
</gene>
<dbReference type="InterPro" id="IPR004843">
    <property type="entry name" value="Calcineurin-like_PHP"/>
</dbReference>
<organism evidence="2">
    <name type="scientific">Nakamurella sp. A5-74</name>
    <dbReference type="NCBI Taxonomy" id="3158264"/>
    <lineage>
        <taxon>Bacteria</taxon>
        <taxon>Bacillati</taxon>
        <taxon>Actinomycetota</taxon>
        <taxon>Actinomycetes</taxon>
        <taxon>Nakamurellales</taxon>
        <taxon>Nakamurellaceae</taxon>
        <taxon>Nakamurella</taxon>
    </lineage>
</organism>
<evidence type="ECO:0000259" key="1">
    <source>
        <dbReference type="Pfam" id="PF00149"/>
    </source>
</evidence>
<dbReference type="RefSeq" id="WP_353647837.1">
    <property type="nucleotide sequence ID" value="NZ_CP159218.1"/>
</dbReference>
<reference evidence="2" key="1">
    <citation type="submission" date="2024-05" db="EMBL/GenBank/DDBJ databases">
        <authorList>
            <person name="Cai S.Y."/>
            <person name="Jin L.M."/>
            <person name="Li H.R."/>
        </authorList>
    </citation>
    <scope>NUCLEOTIDE SEQUENCE</scope>
    <source>
        <strain evidence="2">A5-74</strain>
    </source>
</reference>
<proteinExistence type="predicted"/>
<evidence type="ECO:0000313" key="2">
    <source>
        <dbReference type="EMBL" id="XCG62222.1"/>
    </source>
</evidence>